<dbReference type="InterPro" id="IPR015943">
    <property type="entry name" value="WD40/YVTN_repeat-like_dom_sf"/>
</dbReference>
<feature type="region of interest" description="Disordered" evidence="8">
    <location>
        <begin position="229"/>
        <end position="248"/>
    </location>
</feature>
<dbReference type="Gene3D" id="2.130.10.10">
    <property type="entry name" value="YVTN repeat-like/Quinoprotein amine dehydrogenase"/>
    <property type="match status" value="4"/>
</dbReference>
<feature type="repeat" description="WD" evidence="5">
    <location>
        <begin position="979"/>
        <end position="1022"/>
    </location>
</feature>
<evidence type="ECO:0000256" key="8">
    <source>
        <dbReference type="SAM" id="MobiDB-lite"/>
    </source>
</evidence>
<keyword evidence="7" id="KW-0175">Coiled coil</keyword>
<dbReference type="Pfam" id="PF00069">
    <property type="entry name" value="Pkinase"/>
    <property type="match status" value="2"/>
</dbReference>
<dbReference type="PRINTS" id="PR00320">
    <property type="entry name" value="GPROTEINBRPT"/>
</dbReference>
<feature type="repeat" description="WD" evidence="5">
    <location>
        <begin position="1148"/>
        <end position="1189"/>
    </location>
</feature>
<evidence type="ECO:0000256" key="2">
    <source>
        <dbReference type="ARBA" id="ARBA00022737"/>
    </source>
</evidence>
<dbReference type="PROSITE" id="PS50294">
    <property type="entry name" value="WD_REPEATS_REGION"/>
    <property type="match status" value="4"/>
</dbReference>
<evidence type="ECO:0000256" key="3">
    <source>
        <dbReference type="ARBA" id="ARBA00022741"/>
    </source>
</evidence>
<dbReference type="InterPro" id="IPR011009">
    <property type="entry name" value="Kinase-like_dom_sf"/>
</dbReference>
<organism evidence="10">
    <name type="scientific">Singulisphaera sp. Ch08</name>
    <dbReference type="NCBI Taxonomy" id="3120278"/>
    <lineage>
        <taxon>Bacteria</taxon>
        <taxon>Pseudomonadati</taxon>
        <taxon>Planctomycetota</taxon>
        <taxon>Planctomycetia</taxon>
        <taxon>Isosphaerales</taxon>
        <taxon>Isosphaeraceae</taxon>
        <taxon>Singulisphaera</taxon>
    </lineage>
</organism>
<dbReference type="CDD" id="cd14014">
    <property type="entry name" value="STKc_PknB_like"/>
    <property type="match status" value="1"/>
</dbReference>
<dbReference type="InterPro" id="IPR001680">
    <property type="entry name" value="WD40_rpt"/>
</dbReference>
<dbReference type="CDD" id="cd00200">
    <property type="entry name" value="WD40"/>
    <property type="match status" value="1"/>
</dbReference>
<feature type="coiled-coil region" evidence="7">
    <location>
        <begin position="468"/>
        <end position="502"/>
    </location>
</feature>
<keyword evidence="2" id="KW-0677">Repeat</keyword>
<dbReference type="PROSITE" id="PS50082">
    <property type="entry name" value="WD_REPEATS_2"/>
    <property type="match status" value="7"/>
</dbReference>
<dbReference type="Gene3D" id="3.30.200.20">
    <property type="entry name" value="Phosphorylase Kinase, domain 1"/>
    <property type="match status" value="1"/>
</dbReference>
<accession>A0AAU7CQ68</accession>
<dbReference type="PANTHER" id="PTHR19879">
    <property type="entry name" value="TRANSCRIPTION INITIATION FACTOR TFIID"/>
    <property type="match status" value="1"/>
</dbReference>
<gene>
    <name evidence="10" type="ORF">V5E97_14145</name>
</gene>
<evidence type="ECO:0000256" key="5">
    <source>
        <dbReference type="PROSITE-ProRule" id="PRU00221"/>
    </source>
</evidence>
<dbReference type="InterPro" id="IPR036322">
    <property type="entry name" value="WD40_repeat_dom_sf"/>
</dbReference>
<keyword evidence="4 6" id="KW-0067">ATP-binding</keyword>
<dbReference type="PROSITE" id="PS00108">
    <property type="entry name" value="PROTEIN_KINASE_ST"/>
    <property type="match status" value="1"/>
</dbReference>
<dbReference type="InterPro" id="IPR017441">
    <property type="entry name" value="Protein_kinase_ATP_BS"/>
</dbReference>
<evidence type="ECO:0000256" key="4">
    <source>
        <dbReference type="ARBA" id="ARBA00022840"/>
    </source>
</evidence>
<keyword evidence="10" id="KW-0808">Transferase</keyword>
<dbReference type="RefSeq" id="WP_406699978.1">
    <property type="nucleotide sequence ID" value="NZ_CP155447.1"/>
</dbReference>
<dbReference type="InterPro" id="IPR011047">
    <property type="entry name" value="Quinoprotein_ADH-like_sf"/>
</dbReference>
<evidence type="ECO:0000313" key="10">
    <source>
        <dbReference type="EMBL" id="XBH07134.1"/>
    </source>
</evidence>
<sequence>MSIDGNIGESAGDDKLGEDDSILARWAAELADRIQAGEVPNLEEYIREHPEKADQLRRLLPTIAMMADLRTSVDQVFAPGFDLGVGQGILGEFHLLREIGRGGMGVVYEALEVPLGRRVALKVLPIAAALDPRQLKRFQLEAQAVASLNHRNIVPIFSVGRDRGVSYFAMQLIEGRTLADVNRELRQFDERGTVKETVVVSDVTRSLLESLPFPGGREEVVADATACESEVAPPRTERTSSSPSLPPTRGRAFFRTAAGLGRQAAEALAHVHDLGIQHRDIKPANLLVDARGHLWVTDFGLARLQGDCEQTRTGDLVGTLRYMSPEQALARPGLIDHRTDIYSLGATLYELLTLRPAFGGDDRQDLLLRIIQETPVPSRRLNPAIPIDLETIVSKAMANEPSRRYATAQELAEDLTRFLEGRPVLARRPSPVDGASKWVRRRWPFVAMAATLMLMFVGASIAGLSWSNARLRIYIDRLQKEVARADRNARAANQQQQFAQERQEFADRHLDNAQIRLAEQALDQGQMERTQEILNDVKAGPDGINPRNFAWHYLQRQATREIVLLRGHDDVVDFMTISPDGRALATVDSAGKMLLWNTESGQLRKSLQGKNPLRSGNPPKFSPDNRYLLTVESDQDELDRKLPSPNRDLGPAVVIWDVITGLCRSRTVFDPKPGRLAGAGFVAGGEAFYILWAEPDATLSVSIWTLGPGRSPPQPRCEVRQLSQACFSPRGRIFGVLQFGQLQLRDVNSGLIRRVLTDFENPGFVGGLSADGQLLAISNSIQGARIFETESGVELERDRTKEFTFFPEFDAKSQIMAAQGKPRVEPIYLWERTNNQWDILELKEINDAYDPDFSISADGSWLALATRDAGRVKGPVTLWDVSSKRLLKTFTGRTGIYQTPIFSPDGRSLYLACSTDICRWFPDQADEETPRSLAGHSDEAWAVTFSPDSRILASGSDDTDEPQRIKLWDMATGRKLRGWEGHQGLVSALAFSPDGHALASVALCSENNVKVWDSASGRLRTTLVGHTKGVRTVAYSPDGSLLATAGSDREIRLWDSATGRLRSLFSGHTQSVYQVAFSPDGQSLASASNDRTFRTWDVAAGVQRSVFKGTSNFMAIAFSPDGSMLATADQSGRIILFDLATGAISGRIHCDDGTLLGLTFSPDGAIIAAAGVSRVIHIWDVVTRQELMTLSGHGHQINDLAFSPDGMMLASCSHDGAVKIWDARPRSMNRHDDGEKSVWTGESSQVDFAVPSTYFQKEE</sequence>
<dbReference type="GO" id="GO:0005524">
    <property type="term" value="F:ATP binding"/>
    <property type="evidence" value="ECO:0007669"/>
    <property type="project" value="UniProtKB-UniRule"/>
</dbReference>
<name>A0AAU7CQ68_9BACT</name>
<dbReference type="SUPFAM" id="SSF56112">
    <property type="entry name" value="Protein kinase-like (PK-like)"/>
    <property type="match status" value="1"/>
</dbReference>
<feature type="compositionally biased region" description="Low complexity" evidence="8">
    <location>
        <begin position="239"/>
        <end position="248"/>
    </location>
</feature>
<evidence type="ECO:0000259" key="9">
    <source>
        <dbReference type="PROSITE" id="PS50011"/>
    </source>
</evidence>
<dbReference type="Gene3D" id="1.10.510.10">
    <property type="entry name" value="Transferase(Phosphotransferase) domain 1"/>
    <property type="match status" value="1"/>
</dbReference>
<evidence type="ECO:0000256" key="7">
    <source>
        <dbReference type="SAM" id="Coils"/>
    </source>
</evidence>
<dbReference type="PROSITE" id="PS50011">
    <property type="entry name" value="PROTEIN_KINASE_DOM"/>
    <property type="match status" value="1"/>
</dbReference>
<dbReference type="GO" id="GO:0004672">
    <property type="term" value="F:protein kinase activity"/>
    <property type="evidence" value="ECO:0007669"/>
    <property type="project" value="InterPro"/>
</dbReference>
<dbReference type="PANTHER" id="PTHR19879:SF9">
    <property type="entry name" value="TRANSCRIPTION INITIATION FACTOR TFIID SUBUNIT 5"/>
    <property type="match status" value="1"/>
</dbReference>
<proteinExistence type="predicted"/>
<keyword evidence="3 6" id="KW-0547">Nucleotide-binding</keyword>
<dbReference type="AlphaFoldDB" id="A0AAU7CQ68"/>
<feature type="binding site" evidence="6">
    <location>
        <position position="122"/>
    </location>
    <ligand>
        <name>ATP</name>
        <dbReference type="ChEBI" id="CHEBI:30616"/>
    </ligand>
</feature>
<dbReference type="PROSITE" id="PS00107">
    <property type="entry name" value="PROTEIN_KINASE_ATP"/>
    <property type="match status" value="1"/>
</dbReference>
<dbReference type="SMART" id="SM00220">
    <property type="entry name" value="S_TKc"/>
    <property type="match status" value="1"/>
</dbReference>
<keyword evidence="1 5" id="KW-0853">WD repeat</keyword>
<dbReference type="SUPFAM" id="SSF50998">
    <property type="entry name" value="Quinoprotein alcohol dehydrogenase-like"/>
    <property type="match status" value="1"/>
</dbReference>
<dbReference type="InterPro" id="IPR020472">
    <property type="entry name" value="WD40_PAC1"/>
</dbReference>
<dbReference type="EMBL" id="CP155447">
    <property type="protein sequence ID" value="XBH07134.1"/>
    <property type="molecule type" value="Genomic_DNA"/>
</dbReference>
<dbReference type="SMART" id="SM00320">
    <property type="entry name" value="WD40"/>
    <property type="match status" value="9"/>
</dbReference>
<feature type="repeat" description="WD" evidence="5">
    <location>
        <begin position="565"/>
        <end position="606"/>
    </location>
</feature>
<feature type="repeat" description="WD" evidence="5">
    <location>
        <begin position="933"/>
        <end position="958"/>
    </location>
</feature>
<dbReference type="SUPFAM" id="SSF50978">
    <property type="entry name" value="WD40 repeat-like"/>
    <property type="match status" value="1"/>
</dbReference>
<protein>
    <submittedName>
        <fullName evidence="10">Protein kinase</fullName>
    </submittedName>
</protein>
<feature type="repeat" description="WD" evidence="5">
    <location>
        <begin position="1190"/>
        <end position="1231"/>
    </location>
</feature>
<feature type="repeat" description="WD" evidence="5">
    <location>
        <begin position="1065"/>
        <end position="1106"/>
    </location>
</feature>
<feature type="repeat" description="WD" evidence="5">
    <location>
        <begin position="1023"/>
        <end position="1064"/>
    </location>
</feature>
<reference evidence="10" key="1">
    <citation type="submission" date="2024-05" db="EMBL/GenBank/DDBJ databases">
        <title>Planctomycetes of the genus Singulisphaera possess chitinolytic capabilities.</title>
        <authorList>
            <person name="Ivanova A."/>
        </authorList>
    </citation>
    <scope>NUCLEOTIDE SEQUENCE</scope>
    <source>
        <strain evidence="10">Ch08T</strain>
    </source>
</reference>
<dbReference type="InterPro" id="IPR000719">
    <property type="entry name" value="Prot_kinase_dom"/>
</dbReference>
<evidence type="ECO:0000256" key="1">
    <source>
        <dbReference type="ARBA" id="ARBA00022574"/>
    </source>
</evidence>
<keyword evidence="10" id="KW-0418">Kinase</keyword>
<evidence type="ECO:0000256" key="6">
    <source>
        <dbReference type="PROSITE-ProRule" id="PRU10141"/>
    </source>
</evidence>
<dbReference type="Pfam" id="PF00400">
    <property type="entry name" value="WD40"/>
    <property type="match status" value="7"/>
</dbReference>
<feature type="domain" description="Protein kinase" evidence="9">
    <location>
        <begin position="93"/>
        <end position="419"/>
    </location>
</feature>
<dbReference type="InterPro" id="IPR008271">
    <property type="entry name" value="Ser/Thr_kinase_AS"/>
</dbReference>